<gene>
    <name evidence="1" type="ORF">LCGC14_0653260</name>
</gene>
<comment type="caution">
    <text evidence="1">The sequence shown here is derived from an EMBL/GenBank/DDBJ whole genome shotgun (WGS) entry which is preliminary data.</text>
</comment>
<sequence length="88" mass="10167">MSKGSQRRPALISRAEESLRWQLVQGEITYREFYKAMCKLDSDKAKTLGTCGRCADGLLVGYNYSVVRRLNSSKHHRHDLCENFKEVE</sequence>
<accession>A0A0F9R0W0</accession>
<dbReference type="AlphaFoldDB" id="A0A0F9R0W0"/>
<organism evidence="1">
    <name type="scientific">marine sediment metagenome</name>
    <dbReference type="NCBI Taxonomy" id="412755"/>
    <lineage>
        <taxon>unclassified sequences</taxon>
        <taxon>metagenomes</taxon>
        <taxon>ecological metagenomes</taxon>
    </lineage>
</organism>
<evidence type="ECO:0000313" key="1">
    <source>
        <dbReference type="EMBL" id="KKN48379.1"/>
    </source>
</evidence>
<protein>
    <submittedName>
        <fullName evidence="1">Uncharacterized protein</fullName>
    </submittedName>
</protein>
<proteinExistence type="predicted"/>
<reference evidence="1" key="1">
    <citation type="journal article" date="2015" name="Nature">
        <title>Complex archaea that bridge the gap between prokaryotes and eukaryotes.</title>
        <authorList>
            <person name="Spang A."/>
            <person name="Saw J.H."/>
            <person name="Jorgensen S.L."/>
            <person name="Zaremba-Niedzwiedzka K."/>
            <person name="Martijn J."/>
            <person name="Lind A.E."/>
            <person name="van Eijk R."/>
            <person name="Schleper C."/>
            <person name="Guy L."/>
            <person name="Ettema T.J."/>
        </authorList>
    </citation>
    <scope>NUCLEOTIDE SEQUENCE</scope>
</reference>
<name>A0A0F9R0W0_9ZZZZ</name>
<dbReference type="EMBL" id="LAZR01001224">
    <property type="protein sequence ID" value="KKN48379.1"/>
    <property type="molecule type" value="Genomic_DNA"/>
</dbReference>